<dbReference type="SUPFAM" id="SSF52540">
    <property type="entry name" value="P-loop containing nucleoside triphosphate hydrolases"/>
    <property type="match status" value="1"/>
</dbReference>
<evidence type="ECO:0000313" key="2">
    <source>
        <dbReference type="Proteomes" id="UP000594468"/>
    </source>
</evidence>
<dbReference type="RefSeq" id="WP_195170290.1">
    <property type="nucleotide sequence ID" value="NZ_CP062983.1"/>
</dbReference>
<keyword evidence="2" id="KW-1185">Reference proteome</keyword>
<organism evidence="1 2">
    <name type="scientific">Phototrophicus methaneseepsis</name>
    <dbReference type="NCBI Taxonomy" id="2710758"/>
    <lineage>
        <taxon>Bacteria</taxon>
        <taxon>Bacillati</taxon>
        <taxon>Chloroflexota</taxon>
        <taxon>Candidatus Thermofontia</taxon>
        <taxon>Phototrophicales</taxon>
        <taxon>Phototrophicaceae</taxon>
        <taxon>Phototrophicus</taxon>
    </lineage>
</organism>
<dbReference type="EMBL" id="CP062983">
    <property type="protein sequence ID" value="QPC82221.1"/>
    <property type="molecule type" value="Genomic_DNA"/>
</dbReference>
<reference evidence="1 2" key="1">
    <citation type="submission" date="2020-02" db="EMBL/GenBank/DDBJ databases">
        <authorList>
            <person name="Zheng R.K."/>
            <person name="Sun C.M."/>
        </authorList>
    </citation>
    <scope>NUCLEOTIDE SEQUENCE [LARGE SCALE GENOMIC DNA]</scope>
    <source>
        <strain evidence="2">rifampicinis</strain>
    </source>
</reference>
<dbReference type="AlphaFoldDB" id="A0A7S8E8B7"/>
<dbReference type="PANTHER" id="PTHR41930">
    <property type="entry name" value="UPF0200 PROTEIN MJ1399"/>
    <property type="match status" value="1"/>
</dbReference>
<sequence length="189" mass="21407">MNQKQARALALVGMPGAGKTLCALHLQERGYFQFRFGSIVVDEVHRRGWPLTPDNERIVREEFRVNEGMDAIAKRALPHLQAAMETHETIVMDGLYSFAEYKTLRRELGDDMVVVAIVASRPLRYQRLAQRPERPLTAEEAEARDYREIEMIEKGGPIAIADYTLLNDTTSDDLLAKLDALLAELNLEP</sequence>
<evidence type="ECO:0000313" key="1">
    <source>
        <dbReference type="EMBL" id="QPC82221.1"/>
    </source>
</evidence>
<name>A0A7S8E8B7_9CHLR</name>
<dbReference type="InterPro" id="IPR027417">
    <property type="entry name" value="P-loop_NTPase"/>
</dbReference>
<accession>A0A7S8E8B7</accession>
<gene>
    <name evidence="1" type="ORF">G4Y79_21435</name>
</gene>
<dbReference type="Gene3D" id="3.40.50.300">
    <property type="entry name" value="P-loop containing nucleotide triphosphate hydrolases"/>
    <property type="match status" value="1"/>
</dbReference>
<dbReference type="Pfam" id="PF13238">
    <property type="entry name" value="AAA_18"/>
    <property type="match status" value="1"/>
</dbReference>
<proteinExistence type="predicted"/>
<protein>
    <submittedName>
        <fullName evidence="1">AAA family ATPase</fullName>
    </submittedName>
</protein>
<dbReference type="KEGG" id="pmet:G4Y79_21435"/>
<dbReference type="PANTHER" id="PTHR41930:SF1">
    <property type="entry name" value="DEPHOSPHO-COA KINASE"/>
    <property type="match status" value="1"/>
</dbReference>
<dbReference type="Proteomes" id="UP000594468">
    <property type="component" value="Chromosome"/>
</dbReference>